<reference evidence="2" key="1">
    <citation type="submission" date="2018-10" db="EMBL/GenBank/DDBJ databases">
        <title>Population genomic analysis revealed the cold adaptation of white poplar.</title>
        <authorList>
            <person name="Liu Y.-J."/>
        </authorList>
    </citation>
    <scope>NUCLEOTIDE SEQUENCE [LARGE SCALE GENOMIC DNA]</scope>
    <source>
        <strain evidence="2">PAL-ZL1</strain>
    </source>
</reference>
<dbReference type="AlphaFoldDB" id="A0A4U5P4C2"/>
<accession>A0A4U5P4C2</accession>
<protein>
    <submittedName>
        <fullName evidence="2">Uncharacterized protein</fullName>
    </submittedName>
</protein>
<gene>
    <name evidence="2" type="ORF">D5086_0000226880</name>
</gene>
<proteinExistence type="predicted"/>
<dbReference type="EMBL" id="RCHU01000799">
    <property type="protein sequence ID" value="TKR91177.1"/>
    <property type="molecule type" value="Genomic_DNA"/>
</dbReference>
<comment type="caution">
    <text evidence="2">The sequence shown here is derived from an EMBL/GenBank/DDBJ whole genome shotgun (WGS) entry which is preliminary data.</text>
</comment>
<name>A0A4U5P4C2_POPAL</name>
<feature type="region of interest" description="Disordered" evidence="1">
    <location>
        <begin position="82"/>
        <end position="111"/>
    </location>
</feature>
<evidence type="ECO:0000256" key="1">
    <source>
        <dbReference type="SAM" id="MobiDB-lite"/>
    </source>
</evidence>
<organism evidence="2">
    <name type="scientific">Populus alba</name>
    <name type="common">White poplar</name>
    <dbReference type="NCBI Taxonomy" id="43335"/>
    <lineage>
        <taxon>Eukaryota</taxon>
        <taxon>Viridiplantae</taxon>
        <taxon>Streptophyta</taxon>
        <taxon>Embryophyta</taxon>
        <taxon>Tracheophyta</taxon>
        <taxon>Spermatophyta</taxon>
        <taxon>Magnoliopsida</taxon>
        <taxon>eudicotyledons</taxon>
        <taxon>Gunneridae</taxon>
        <taxon>Pentapetalae</taxon>
        <taxon>rosids</taxon>
        <taxon>fabids</taxon>
        <taxon>Malpighiales</taxon>
        <taxon>Salicaceae</taxon>
        <taxon>Saliceae</taxon>
        <taxon>Populus</taxon>
    </lineage>
</organism>
<sequence length="111" mass="11930">MQRGTVIVIREGGTKPCRSNSASSSSYIETFANYDSSSSSNSSSVAVYWESCKTFFQCVDLGSETVVDKKVMEWETKINRGDVVSSKDVDGSSPLPAKSNDIAANKNGQGM</sequence>
<evidence type="ECO:0000313" key="2">
    <source>
        <dbReference type="EMBL" id="TKR91177.1"/>
    </source>
</evidence>